<reference evidence="7" key="1">
    <citation type="journal article" date="2023" name="J. Hazard. Mater.">
        <title>Anaerobic biodegradation of pyrene and benzo[a]pyrene by a new sulfate-reducing Desulforamulus aquiferis strain DSA.</title>
        <authorList>
            <person name="Zhang Z."/>
            <person name="Sun J."/>
            <person name="Gong X."/>
            <person name="Wang C."/>
            <person name="Wang H."/>
        </authorList>
    </citation>
    <scope>NUCLEOTIDE SEQUENCE</scope>
    <source>
        <strain evidence="7">DSA</strain>
    </source>
</reference>
<evidence type="ECO:0000256" key="2">
    <source>
        <dbReference type="ARBA" id="ARBA00022485"/>
    </source>
</evidence>
<evidence type="ECO:0000313" key="8">
    <source>
        <dbReference type="Proteomes" id="UP001172911"/>
    </source>
</evidence>
<dbReference type="Gene3D" id="3.40.30.10">
    <property type="entry name" value="Glutaredoxin"/>
    <property type="match status" value="1"/>
</dbReference>
<dbReference type="InterPro" id="IPR019575">
    <property type="entry name" value="Nuop51_4Fe4S-bd"/>
</dbReference>
<dbReference type="GO" id="GO:0010181">
    <property type="term" value="F:FMN binding"/>
    <property type="evidence" value="ECO:0007669"/>
    <property type="project" value="InterPro"/>
</dbReference>
<evidence type="ECO:0000256" key="3">
    <source>
        <dbReference type="ARBA" id="ARBA00022723"/>
    </source>
</evidence>
<dbReference type="InterPro" id="IPR017896">
    <property type="entry name" value="4Fe4S_Fe-S-bd"/>
</dbReference>
<dbReference type="InterPro" id="IPR017900">
    <property type="entry name" value="4Fe4S_Fe_S_CS"/>
</dbReference>
<dbReference type="Proteomes" id="UP001172911">
    <property type="component" value="Unassembled WGS sequence"/>
</dbReference>
<dbReference type="GO" id="GO:0051539">
    <property type="term" value="F:4 iron, 4 sulfur cluster binding"/>
    <property type="evidence" value="ECO:0007669"/>
    <property type="project" value="UniProtKB-KW"/>
</dbReference>
<dbReference type="GO" id="GO:0046872">
    <property type="term" value="F:metal ion binding"/>
    <property type="evidence" value="ECO:0007669"/>
    <property type="project" value="UniProtKB-KW"/>
</dbReference>
<dbReference type="AlphaFoldDB" id="A0AAW7ZHN4"/>
<dbReference type="SUPFAM" id="SSF142984">
    <property type="entry name" value="Nqo1 middle domain-like"/>
    <property type="match status" value="1"/>
</dbReference>
<evidence type="ECO:0000256" key="1">
    <source>
        <dbReference type="ARBA" id="ARBA00007523"/>
    </source>
</evidence>
<dbReference type="Gene3D" id="1.20.1440.230">
    <property type="entry name" value="NADH-ubiquinone oxidoreductase 51kDa subunit, iron-sulphur binding domain"/>
    <property type="match status" value="1"/>
</dbReference>
<dbReference type="SUPFAM" id="SSF140490">
    <property type="entry name" value="Nqo1C-terminal domain-like"/>
    <property type="match status" value="1"/>
</dbReference>
<protein>
    <submittedName>
        <fullName evidence="7">NADH-quinone oxidoreductase subunit NuoF</fullName>
    </submittedName>
</protein>
<dbReference type="Gene3D" id="6.10.250.1450">
    <property type="match status" value="1"/>
</dbReference>
<accession>A0AAW7ZHN4</accession>
<name>A0AAW7ZHN4_9FIRM</name>
<dbReference type="PANTHER" id="PTHR43578">
    <property type="entry name" value="NADH-QUINONE OXIDOREDUCTASE SUBUNIT F"/>
    <property type="match status" value="1"/>
</dbReference>
<evidence type="ECO:0000313" key="7">
    <source>
        <dbReference type="EMBL" id="MDO7788325.1"/>
    </source>
</evidence>
<keyword evidence="3" id="KW-0479">Metal-binding</keyword>
<evidence type="ECO:0000256" key="4">
    <source>
        <dbReference type="ARBA" id="ARBA00023004"/>
    </source>
</evidence>
<dbReference type="Gene3D" id="3.30.70.20">
    <property type="match status" value="2"/>
</dbReference>
<dbReference type="InterPro" id="IPR036249">
    <property type="entry name" value="Thioredoxin-like_sf"/>
</dbReference>
<proteinExistence type="inferred from homology"/>
<dbReference type="RefSeq" id="WP_304544164.1">
    <property type="nucleotide sequence ID" value="NZ_JARPTC010000021.1"/>
</dbReference>
<dbReference type="InterPro" id="IPR001949">
    <property type="entry name" value="NADH-UbQ_OxRdtase_51kDa_CS"/>
</dbReference>
<dbReference type="Pfam" id="PF01512">
    <property type="entry name" value="Complex1_51K"/>
    <property type="match status" value="1"/>
</dbReference>
<dbReference type="Pfam" id="PF10589">
    <property type="entry name" value="NADH_4Fe-4S"/>
    <property type="match status" value="1"/>
</dbReference>
<evidence type="ECO:0000256" key="5">
    <source>
        <dbReference type="ARBA" id="ARBA00023014"/>
    </source>
</evidence>
<reference evidence="7" key="2">
    <citation type="submission" date="2023-03" db="EMBL/GenBank/DDBJ databases">
        <authorList>
            <person name="Zhang Z."/>
        </authorList>
    </citation>
    <scope>NUCLEOTIDE SEQUENCE</scope>
    <source>
        <strain evidence="7">DSA</strain>
    </source>
</reference>
<comment type="similarity">
    <text evidence="1">Belongs to the complex I 51 kDa subunit family.</text>
</comment>
<dbReference type="GO" id="GO:0008137">
    <property type="term" value="F:NADH dehydrogenase (ubiquinone) activity"/>
    <property type="evidence" value="ECO:0007669"/>
    <property type="project" value="InterPro"/>
</dbReference>
<dbReference type="InterPro" id="IPR037225">
    <property type="entry name" value="Nuo51_FMN-bd_sf"/>
</dbReference>
<keyword evidence="2" id="KW-0004">4Fe-4S</keyword>
<dbReference type="InterPro" id="IPR011538">
    <property type="entry name" value="Nuo51_FMN-bd"/>
</dbReference>
<dbReference type="PROSITE" id="PS00198">
    <property type="entry name" value="4FE4S_FER_1"/>
    <property type="match status" value="1"/>
</dbReference>
<dbReference type="PANTHER" id="PTHR43578:SF3">
    <property type="entry name" value="NADH-QUINONE OXIDOREDUCTASE SUBUNIT F"/>
    <property type="match status" value="1"/>
</dbReference>
<dbReference type="Gene3D" id="3.10.20.600">
    <property type="match status" value="1"/>
</dbReference>
<dbReference type="SUPFAM" id="SSF54862">
    <property type="entry name" value="4Fe-4S ferredoxins"/>
    <property type="match status" value="1"/>
</dbReference>
<dbReference type="EMBL" id="JARPTC010000021">
    <property type="protein sequence ID" value="MDO7788325.1"/>
    <property type="molecule type" value="Genomic_DNA"/>
</dbReference>
<dbReference type="FunFam" id="1.20.1440.230:FF:000001">
    <property type="entry name" value="Mitochondrial NADH dehydrogenase flavoprotein 1"/>
    <property type="match status" value="1"/>
</dbReference>
<dbReference type="CDD" id="cd02980">
    <property type="entry name" value="TRX_Fd_family"/>
    <property type="match status" value="1"/>
</dbReference>
<gene>
    <name evidence="7" type="ORF">P6N53_13950</name>
</gene>
<dbReference type="PROSITE" id="PS51379">
    <property type="entry name" value="4FE4S_FER_2"/>
    <property type="match status" value="2"/>
</dbReference>
<keyword evidence="4" id="KW-0408">Iron</keyword>
<organism evidence="7 8">
    <name type="scientific">Desulforamulus aquiferis</name>
    <dbReference type="NCBI Taxonomy" id="1397668"/>
    <lineage>
        <taxon>Bacteria</taxon>
        <taxon>Bacillati</taxon>
        <taxon>Bacillota</taxon>
        <taxon>Clostridia</taxon>
        <taxon>Eubacteriales</taxon>
        <taxon>Peptococcaceae</taxon>
        <taxon>Desulforamulus</taxon>
    </lineage>
</organism>
<feature type="domain" description="4Fe-4S ferredoxin-type" evidence="6">
    <location>
        <begin position="565"/>
        <end position="594"/>
    </location>
</feature>
<dbReference type="Gene3D" id="3.40.50.11540">
    <property type="entry name" value="NADH-ubiquinone oxidoreductase 51kDa subunit"/>
    <property type="match status" value="1"/>
</dbReference>
<dbReference type="FunFam" id="3.40.50.11540:FF:000001">
    <property type="entry name" value="NADH dehydrogenase [ubiquinone] flavoprotein 1, mitochondrial"/>
    <property type="match status" value="1"/>
</dbReference>
<comment type="caution">
    <text evidence="7">The sequence shown here is derived from an EMBL/GenBank/DDBJ whole genome shotgun (WGS) entry which is preliminary data.</text>
</comment>
<dbReference type="PROSITE" id="PS00645">
    <property type="entry name" value="COMPLEX1_51K_2"/>
    <property type="match status" value="1"/>
</dbReference>
<keyword evidence="5" id="KW-0411">Iron-sulfur</keyword>
<sequence length="644" mass="70645">MVKTYLELETIRNQHLPGLRPRFGEAGEQGYQVLVCTGTGCASGGSEPVIKALNREIKIKNLTKSISVVPTGCFGFCKMGPIVLVHPGQTFYCLVNEKDAEELVGEHFVKGQIVERLLYREGKDKKIFQHMKDIPFFQSQLRIALKNCGVINPEDIREYIANDGYFALYDVLHNKEPEQVIEIISNSGLRGRGGGGFPSGRKWQFTAQAEGQPKYVVCNADEGDPGAFMDRSILEGDPHSVIEAMAIAGYSIGANHGVIYIRAEYPIAIRRLEVALKQAREMGLLGEEIFDSDFTFDIELRLGAGAFVCGEETALLKSAMGERGEPRPRPPFPAVCGFRNKPTLLNNVETYANVPIILRKGWQWYASLGTEKSKGTKVFSIAGKINNTGLIEVPMGTTLRTIIYDIGGGVPGGKKFKAVQTGGPSGGVIPADLLDTPIDYESLTQVGSMMGSGGLIVMDETDCMVDIAKFYLEFSQDESCGKCTPCRVGTKRMLEIMERITEGKGEMEDLEELEELSKDIKEASLCGLGQTAPNPVLSTLRFFRDEYIAHVRDKQCPAGVCRELTDFVVDKEKCIACGICAKACSVDAVIGEKKKTYYIDRQKCVKCGACQSRCPKDAIFKIAMGGEMKDDNKPADGRTTYPTP</sequence>
<feature type="domain" description="4Fe-4S ferredoxin-type" evidence="6">
    <location>
        <begin position="595"/>
        <end position="625"/>
    </location>
</feature>
<dbReference type="Pfam" id="PF14697">
    <property type="entry name" value="Fer4_21"/>
    <property type="match status" value="1"/>
</dbReference>
<keyword evidence="8" id="KW-1185">Reference proteome</keyword>
<evidence type="ECO:0000259" key="6">
    <source>
        <dbReference type="PROSITE" id="PS51379"/>
    </source>
</evidence>
<dbReference type="SUPFAM" id="SSF52833">
    <property type="entry name" value="Thioredoxin-like"/>
    <property type="match status" value="1"/>
</dbReference>
<dbReference type="Pfam" id="PF01257">
    <property type="entry name" value="2Fe-2S_thioredx"/>
    <property type="match status" value="1"/>
</dbReference>
<dbReference type="SUPFAM" id="SSF142019">
    <property type="entry name" value="Nqo1 FMN-binding domain-like"/>
    <property type="match status" value="1"/>
</dbReference>
<dbReference type="SMART" id="SM00928">
    <property type="entry name" value="NADH_4Fe-4S"/>
    <property type="match status" value="1"/>
</dbReference>
<dbReference type="InterPro" id="IPR037207">
    <property type="entry name" value="Nuop51_4Fe4S-bd_sf"/>
</dbReference>